<dbReference type="OrthoDB" id="5342507at2759"/>
<keyword evidence="2" id="KW-1133">Transmembrane helix</keyword>
<feature type="transmembrane region" description="Helical" evidence="2">
    <location>
        <begin position="137"/>
        <end position="157"/>
    </location>
</feature>
<proteinExistence type="predicted"/>
<feature type="transmembrane region" description="Helical" evidence="2">
    <location>
        <begin position="53"/>
        <end position="73"/>
    </location>
</feature>
<protein>
    <recommendedName>
        <fullName evidence="5">MARVEL domain-containing protein</fullName>
    </recommendedName>
</protein>
<feature type="transmembrane region" description="Helical" evidence="2">
    <location>
        <begin position="21"/>
        <end position="41"/>
    </location>
</feature>
<organism evidence="3 4">
    <name type="scientific">Pseudomassariella vexata</name>
    <dbReference type="NCBI Taxonomy" id="1141098"/>
    <lineage>
        <taxon>Eukaryota</taxon>
        <taxon>Fungi</taxon>
        <taxon>Dikarya</taxon>
        <taxon>Ascomycota</taxon>
        <taxon>Pezizomycotina</taxon>
        <taxon>Sordariomycetes</taxon>
        <taxon>Xylariomycetidae</taxon>
        <taxon>Amphisphaeriales</taxon>
        <taxon>Pseudomassariaceae</taxon>
        <taxon>Pseudomassariella</taxon>
    </lineage>
</organism>
<dbReference type="InParanoid" id="A0A1Y2DF56"/>
<name>A0A1Y2DF56_9PEZI</name>
<gene>
    <name evidence="3" type="ORF">BCR38DRAFT_401088</name>
</gene>
<sequence length="196" mass="21281">MHHKPSLHQRIRQNHTLQKALRALQFLSSIISLGLFSARLYRILKTAQRASHASGAVEGILVAAVAYSLISMIMKFCLKSGGPKILRWVWIVFDFLFVGAFIAVAVLTSPGKNTSGTCHAVNGHRIEPNGSNCNLPWGTFGLAIFSTLLHAFTAAFNEVRDTYKTHKVVDDPEASKTHNGIHHGASGHGGTADSLN</sequence>
<dbReference type="RefSeq" id="XP_040711039.1">
    <property type="nucleotide sequence ID" value="XM_040857754.1"/>
</dbReference>
<reference evidence="3 4" key="1">
    <citation type="submission" date="2016-07" db="EMBL/GenBank/DDBJ databases">
        <title>Pervasive Adenine N6-methylation of Active Genes in Fungi.</title>
        <authorList>
            <consortium name="DOE Joint Genome Institute"/>
            <person name="Mondo S.J."/>
            <person name="Dannebaum R.O."/>
            <person name="Kuo R.C."/>
            <person name="Labutti K."/>
            <person name="Haridas S."/>
            <person name="Kuo A."/>
            <person name="Salamov A."/>
            <person name="Ahrendt S.R."/>
            <person name="Lipzen A."/>
            <person name="Sullivan W."/>
            <person name="Andreopoulos W.B."/>
            <person name="Clum A."/>
            <person name="Lindquist E."/>
            <person name="Daum C."/>
            <person name="Ramamoorthy G.K."/>
            <person name="Gryganskyi A."/>
            <person name="Culley D."/>
            <person name="Magnuson J.K."/>
            <person name="James T.Y."/>
            <person name="O'Malley M.A."/>
            <person name="Stajich J.E."/>
            <person name="Spatafora J.W."/>
            <person name="Visel A."/>
            <person name="Grigoriev I.V."/>
        </authorList>
    </citation>
    <scope>NUCLEOTIDE SEQUENCE [LARGE SCALE GENOMIC DNA]</scope>
    <source>
        <strain evidence="3 4">CBS 129021</strain>
    </source>
</reference>
<dbReference type="Proteomes" id="UP000193689">
    <property type="component" value="Unassembled WGS sequence"/>
</dbReference>
<keyword evidence="2" id="KW-0812">Transmembrane</keyword>
<feature type="region of interest" description="Disordered" evidence="1">
    <location>
        <begin position="173"/>
        <end position="196"/>
    </location>
</feature>
<keyword evidence="2" id="KW-0472">Membrane</keyword>
<dbReference type="AlphaFoldDB" id="A0A1Y2DF56"/>
<keyword evidence="4" id="KW-1185">Reference proteome</keyword>
<accession>A0A1Y2DF56</accession>
<dbReference type="GeneID" id="63773966"/>
<evidence type="ECO:0008006" key="5">
    <source>
        <dbReference type="Google" id="ProtNLM"/>
    </source>
</evidence>
<feature type="transmembrane region" description="Helical" evidence="2">
    <location>
        <begin position="85"/>
        <end position="107"/>
    </location>
</feature>
<dbReference type="EMBL" id="MCFJ01000018">
    <property type="protein sequence ID" value="ORY57910.1"/>
    <property type="molecule type" value="Genomic_DNA"/>
</dbReference>
<comment type="caution">
    <text evidence="3">The sequence shown here is derived from an EMBL/GenBank/DDBJ whole genome shotgun (WGS) entry which is preliminary data.</text>
</comment>
<evidence type="ECO:0000256" key="2">
    <source>
        <dbReference type="SAM" id="Phobius"/>
    </source>
</evidence>
<evidence type="ECO:0000313" key="4">
    <source>
        <dbReference type="Proteomes" id="UP000193689"/>
    </source>
</evidence>
<evidence type="ECO:0000256" key="1">
    <source>
        <dbReference type="SAM" id="MobiDB-lite"/>
    </source>
</evidence>
<evidence type="ECO:0000313" key="3">
    <source>
        <dbReference type="EMBL" id="ORY57910.1"/>
    </source>
</evidence>